<dbReference type="PROSITE" id="PS50850">
    <property type="entry name" value="MFS"/>
    <property type="match status" value="1"/>
</dbReference>
<sequence length="383" mass="39509">MDVRLLWLALGAFAGSVESSLIVSVLPAIAAETGVSLAQAGYLIFGYSIAYGIGTPLLSTLFGHLDRRTVVAGAELLFGLMCLLLGVLPGFLLLVLARTFMALGAGLFTSTAQATAVALAAPGKRGSAISTVVMGGSIAVAVGVPASALVAEFLGWRVAYLGLGVLAIIASATMWLKLPGDIHGDPRTIRERLSVLKVPGMPLTLLASGVMVMASFTFFNYLAPVTTDLLGLDRVLLPLVMFAFGLGAVFGNFFGGRLADRIGGRQTMLVIGGLMVVLLAAVPLLAMLPRPAVLPAFLFHMLLYGVVSWGFFPPQLHRLAALAPAAVPLSASLNLTSMNIGGALSALVGGLVLENLSIGWLGPIGAIVAVAALVVAYLAPDHR</sequence>
<evidence type="ECO:0000259" key="7">
    <source>
        <dbReference type="PROSITE" id="PS50850"/>
    </source>
</evidence>
<evidence type="ECO:0000256" key="2">
    <source>
        <dbReference type="ARBA" id="ARBA00022475"/>
    </source>
</evidence>
<dbReference type="EMBL" id="LAJE02000211">
    <property type="protein sequence ID" value="OEO30393.1"/>
    <property type="molecule type" value="Genomic_DNA"/>
</dbReference>
<dbReference type="Pfam" id="PF07690">
    <property type="entry name" value="MFS_1"/>
    <property type="match status" value="1"/>
</dbReference>
<gene>
    <name evidence="8" type="ORF">VW23_021580</name>
</gene>
<keyword evidence="9" id="KW-1185">Reference proteome</keyword>
<feature type="transmembrane region" description="Helical" evidence="6">
    <location>
        <begin position="267"/>
        <end position="286"/>
    </location>
</feature>
<evidence type="ECO:0000256" key="4">
    <source>
        <dbReference type="ARBA" id="ARBA00022989"/>
    </source>
</evidence>
<evidence type="ECO:0000256" key="5">
    <source>
        <dbReference type="ARBA" id="ARBA00023136"/>
    </source>
</evidence>
<dbReference type="Proteomes" id="UP000095463">
    <property type="component" value="Unassembled WGS sequence"/>
</dbReference>
<protein>
    <recommendedName>
        <fullName evidence="7">Major facilitator superfamily (MFS) profile domain-containing protein</fullName>
    </recommendedName>
</protein>
<dbReference type="InterPro" id="IPR011701">
    <property type="entry name" value="MFS"/>
</dbReference>
<dbReference type="OrthoDB" id="9810111at2"/>
<keyword evidence="2" id="KW-1003">Cell membrane</keyword>
<feature type="transmembrane region" description="Helical" evidence="6">
    <location>
        <begin position="100"/>
        <end position="121"/>
    </location>
</feature>
<dbReference type="GO" id="GO:0005886">
    <property type="term" value="C:plasma membrane"/>
    <property type="evidence" value="ECO:0007669"/>
    <property type="project" value="UniProtKB-SubCell"/>
</dbReference>
<dbReference type="InterPro" id="IPR050189">
    <property type="entry name" value="MFS_Efflux_Transporters"/>
</dbReference>
<evidence type="ECO:0000313" key="9">
    <source>
        <dbReference type="Proteomes" id="UP000095463"/>
    </source>
</evidence>
<dbReference type="CDD" id="cd17324">
    <property type="entry name" value="MFS_NepI_like"/>
    <property type="match status" value="1"/>
</dbReference>
<keyword evidence="4 6" id="KW-1133">Transmembrane helix</keyword>
<comment type="caution">
    <text evidence="8">The sequence shown here is derived from an EMBL/GenBank/DDBJ whole genome shotgun (WGS) entry which is preliminary data.</text>
</comment>
<dbReference type="GO" id="GO:0022857">
    <property type="term" value="F:transmembrane transporter activity"/>
    <property type="evidence" value="ECO:0007669"/>
    <property type="project" value="InterPro"/>
</dbReference>
<feature type="transmembrane region" description="Helical" evidence="6">
    <location>
        <begin position="235"/>
        <end position="255"/>
    </location>
</feature>
<organism evidence="8 9">
    <name type="scientific">Devosia insulae DS-56</name>
    <dbReference type="NCBI Taxonomy" id="1116389"/>
    <lineage>
        <taxon>Bacteria</taxon>
        <taxon>Pseudomonadati</taxon>
        <taxon>Pseudomonadota</taxon>
        <taxon>Alphaproteobacteria</taxon>
        <taxon>Hyphomicrobiales</taxon>
        <taxon>Devosiaceae</taxon>
        <taxon>Devosia</taxon>
    </lineage>
</organism>
<name>A0A1E5XP72_9HYPH</name>
<dbReference type="PANTHER" id="PTHR43124:SF10">
    <property type="entry name" value="PURINE EFFLUX PUMP PBUE"/>
    <property type="match status" value="1"/>
</dbReference>
<feature type="transmembrane region" description="Helical" evidence="6">
    <location>
        <begin position="199"/>
        <end position="223"/>
    </location>
</feature>
<keyword evidence="5 6" id="KW-0472">Membrane</keyword>
<dbReference type="Gene3D" id="1.20.1250.20">
    <property type="entry name" value="MFS general substrate transporter like domains"/>
    <property type="match status" value="2"/>
</dbReference>
<dbReference type="AlphaFoldDB" id="A0A1E5XP72"/>
<proteinExistence type="predicted"/>
<keyword evidence="3 6" id="KW-0812">Transmembrane</keyword>
<evidence type="ECO:0000256" key="3">
    <source>
        <dbReference type="ARBA" id="ARBA00022692"/>
    </source>
</evidence>
<comment type="subcellular location">
    <subcellularLocation>
        <location evidence="1">Cell membrane</location>
        <topology evidence="1">Multi-pass membrane protein</topology>
    </subcellularLocation>
</comment>
<evidence type="ECO:0000313" key="8">
    <source>
        <dbReference type="EMBL" id="OEO30393.1"/>
    </source>
</evidence>
<evidence type="ECO:0000256" key="1">
    <source>
        <dbReference type="ARBA" id="ARBA00004651"/>
    </source>
</evidence>
<feature type="transmembrane region" description="Helical" evidence="6">
    <location>
        <begin position="358"/>
        <end position="379"/>
    </location>
</feature>
<feature type="transmembrane region" description="Helical" evidence="6">
    <location>
        <begin position="74"/>
        <end position="94"/>
    </location>
</feature>
<feature type="transmembrane region" description="Helical" evidence="6">
    <location>
        <begin position="40"/>
        <end position="62"/>
    </location>
</feature>
<evidence type="ECO:0000256" key="6">
    <source>
        <dbReference type="SAM" id="Phobius"/>
    </source>
</evidence>
<accession>A0A1E5XP72</accession>
<feature type="transmembrane region" description="Helical" evidence="6">
    <location>
        <begin position="292"/>
        <end position="312"/>
    </location>
</feature>
<dbReference type="SUPFAM" id="SSF103473">
    <property type="entry name" value="MFS general substrate transporter"/>
    <property type="match status" value="1"/>
</dbReference>
<dbReference type="RefSeq" id="WP_069910397.1">
    <property type="nucleotide sequence ID" value="NZ_LAJE02000211.1"/>
</dbReference>
<dbReference type="InterPro" id="IPR020846">
    <property type="entry name" value="MFS_dom"/>
</dbReference>
<feature type="transmembrane region" description="Helical" evidence="6">
    <location>
        <begin position="157"/>
        <end position="178"/>
    </location>
</feature>
<dbReference type="InterPro" id="IPR036259">
    <property type="entry name" value="MFS_trans_sf"/>
</dbReference>
<feature type="transmembrane region" description="Helical" evidence="6">
    <location>
        <begin position="128"/>
        <end position="151"/>
    </location>
</feature>
<dbReference type="PANTHER" id="PTHR43124">
    <property type="entry name" value="PURINE EFFLUX PUMP PBUE"/>
    <property type="match status" value="1"/>
</dbReference>
<feature type="domain" description="Major facilitator superfamily (MFS) profile" evidence="7">
    <location>
        <begin position="4"/>
        <end position="383"/>
    </location>
</feature>
<reference evidence="8 9" key="1">
    <citation type="journal article" date="2015" name="Genome Announc.">
        <title>Genome Assemblies of Three Soil-Associated Devosia species: D. insulae, D. limi, and D. soli.</title>
        <authorList>
            <person name="Hassan Y.I."/>
            <person name="Lepp D."/>
            <person name="Zhou T."/>
        </authorList>
    </citation>
    <scope>NUCLEOTIDE SEQUENCE [LARGE SCALE GENOMIC DNA]</scope>
    <source>
        <strain evidence="8 9">DS-56</strain>
    </source>
</reference>